<organism evidence="8">
    <name type="scientific">Mastomys natalensis cytomegalovirus 1</name>
    <dbReference type="NCBI Taxonomy" id="2973541"/>
    <lineage>
        <taxon>Viruses</taxon>
        <taxon>Duplodnaviria</taxon>
        <taxon>Heunggongvirae</taxon>
        <taxon>Peploviricota</taxon>
        <taxon>Herviviricetes</taxon>
        <taxon>Herpesvirales</taxon>
        <taxon>Orthoherpesviridae</taxon>
        <taxon>Betaherpesvirinae</taxon>
        <taxon>Muromegalovirus</taxon>
    </lineage>
</organism>
<name>A0A9Y1N9Q8_9BETA</name>
<accession>A0A9Y1N9Q8</accession>
<evidence type="ECO:0000256" key="3">
    <source>
        <dbReference type="ARBA" id="ARBA00022705"/>
    </source>
</evidence>
<dbReference type="GO" id="GO:0006260">
    <property type="term" value="P:DNA replication"/>
    <property type="evidence" value="ECO:0007669"/>
    <property type="project" value="UniProtKB-KW"/>
</dbReference>
<dbReference type="GO" id="GO:0019079">
    <property type="term" value="P:viral genome replication"/>
    <property type="evidence" value="ECO:0007669"/>
    <property type="project" value="InterPro"/>
</dbReference>
<dbReference type="Pfam" id="PF03325">
    <property type="entry name" value="Herpes_PAP"/>
    <property type="match status" value="1"/>
</dbReference>
<dbReference type="EMBL" id="OP429121">
    <property type="protein sequence ID" value="WEG68775.1"/>
    <property type="molecule type" value="Genomic_DNA"/>
</dbReference>
<dbReference type="GO" id="GO:0030337">
    <property type="term" value="F:DNA polymerase processivity factor activity"/>
    <property type="evidence" value="ECO:0007669"/>
    <property type="project" value="InterPro"/>
</dbReference>
<proteinExistence type="inferred from homology"/>
<dbReference type="EMBL" id="OP429138">
    <property type="protein sequence ID" value="WEG71139.1"/>
    <property type="molecule type" value="Genomic_DNA"/>
</dbReference>
<feature type="compositionally biased region" description="Basic and acidic residues" evidence="6">
    <location>
        <begin position="310"/>
        <end position="334"/>
    </location>
</feature>
<evidence type="ECO:0000313" key="7">
    <source>
        <dbReference type="EMBL" id="WEG68775.1"/>
    </source>
</evidence>
<evidence type="ECO:0000256" key="6">
    <source>
        <dbReference type="SAM" id="MobiDB-lite"/>
    </source>
</evidence>
<evidence type="ECO:0000256" key="1">
    <source>
        <dbReference type="ARBA" id="ARBA00010709"/>
    </source>
</evidence>
<evidence type="ECO:0000256" key="5">
    <source>
        <dbReference type="ARBA" id="ARBA00032287"/>
    </source>
</evidence>
<comment type="similarity">
    <text evidence="1">Belongs to the herpesviridae polymerase accessory protein family.</text>
</comment>
<evidence type="ECO:0000313" key="8">
    <source>
        <dbReference type="EMBL" id="WEG71139.1"/>
    </source>
</evidence>
<reference evidence="8" key="1">
    <citation type="submission" date="2022-09" db="EMBL/GenBank/DDBJ databases">
        <authorList>
            <person name="Vucak M."/>
            <person name="Davison A.J."/>
        </authorList>
    </citation>
    <scope>NUCLEOTIDE SEQUENCE</scope>
    <source>
        <strain evidence="7">Mnat29</strain>
        <strain evidence="8">Mnat36</strain>
    </source>
</reference>
<dbReference type="Gene3D" id="3.70.10.10">
    <property type="match status" value="1"/>
</dbReference>
<sequence>MEGRKVRDPEPPTLAFRLKSYKTAMQQLRCVVRSLKENTTVSFLPTPALVVQTVKNQFVSKIVFNSSCLYITDRSFTAKTINNFVPLIGNLMYLTSNRDLTKFSVQDTSSLSARICMSAPDYHMEFSSACVHNQDIIRETSDSAARVDLDCGVVGELIKWIAPHIKPKRNSKKQPTSTSTVQITLHATPPMVKFALGGSSELEFTANNRVAFHEVKNLRVTVQARNLQQALCNCAVTKLTCTLRVMTDHEPVLYVASKNSAFAIENFLSEEPFVRSEADFERAPLANFQNSGSSGGDDFATCSDHNIDTCKKHDRSSRKGGDDHGGKDKYDQHKITSFMVSKASAGGGSGGNSTDRGNYFNDAKEESDSDEDSVTFDYTPSAKKQKCCP</sequence>
<keyword evidence="4" id="KW-0238">DNA-binding</keyword>
<protein>
    <recommendedName>
        <fullName evidence="2">DNA polymerase processivity factor</fullName>
    </recommendedName>
    <alternativeName>
        <fullName evidence="5">Polymerase accessory protein</fullName>
    </alternativeName>
</protein>
<reference evidence="8" key="2">
    <citation type="submission" date="2023-06" db="EMBL/GenBank/DDBJ databases">
        <title>Isolation and genome sequencing of cytomegaloviruses from Natal multimammate mice (Mastomys natalensis).</title>
        <authorList>
            <person name="Jarvis M.A."/>
            <person name="Davison A.J."/>
        </authorList>
    </citation>
    <scope>NUCLEOTIDE SEQUENCE</scope>
    <source>
        <strain evidence="7">Mnat29</strain>
        <strain evidence="8">Mnat36</strain>
    </source>
</reference>
<dbReference type="EMBL" id="OP429122">
    <property type="protein sequence ID" value="WEG68911.1"/>
    <property type="molecule type" value="Genomic_DNA"/>
</dbReference>
<evidence type="ECO:0000256" key="2">
    <source>
        <dbReference type="ARBA" id="ARBA00015068"/>
    </source>
</evidence>
<dbReference type="InterPro" id="IPR004997">
    <property type="entry name" value="Herpes_PAP"/>
</dbReference>
<dbReference type="GO" id="GO:0003677">
    <property type="term" value="F:DNA binding"/>
    <property type="evidence" value="ECO:0007669"/>
    <property type="project" value="UniProtKB-KW"/>
</dbReference>
<gene>
    <name evidence="8" type="primary">M44</name>
</gene>
<dbReference type="SUPFAM" id="SSF55979">
    <property type="entry name" value="DNA clamp"/>
    <property type="match status" value="2"/>
</dbReference>
<keyword evidence="3" id="KW-0235">DNA replication</keyword>
<feature type="region of interest" description="Disordered" evidence="6">
    <location>
        <begin position="310"/>
        <end position="389"/>
    </location>
</feature>
<evidence type="ECO:0000256" key="4">
    <source>
        <dbReference type="ARBA" id="ARBA00023125"/>
    </source>
</evidence>
<dbReference type="InterPro" id="IPR046938">
    <property type="entry name" value="DNA_clamp_sf"/>
</dbReference>
<feature type="compositionally biased region" description="Acidic residues" evidence="6">
    <location>
        <begin position="365"/>
        <end position="374"/>
    </location>
</feature>